<gene>
    <name evidence="1" type="ORF">MNBD_ACTINO02-192</name>
</gene>
<proteinExistence type="predicted"/>
<reference evidence="1" key="1">
    <citation type="submission" date="2018-06" db="EMBL/GenBank/DDBJ databases">
        <authorList>
            <person name="Zhirakovskaya E."/>
        </authorList>
    </citation>
    <scope>NUCLEOTIDE SEQUENCE</scope>
</reference>
<feature type="non-terminal residue" evidence="1">
    <location>
        <position position="1"/>
    </location>
</feature>
<name>A0A3B0SSE0_9ZZZZ</name>
<organism evidence="1">
    <name type="scientific">hydrothermal vent metagenome</name>
    <dbReference type="NCBI Taxonomy" id="652676"/>
    <lineage>
        <taxon>unclassified sequences</taxon>
        <taxon>metagenomes</taxon>
        <taxon>ecological metagenomes</taxon>
    </lineage>
</organism>
<accession>A0A3B0SSE0</accession>
<sequence length="127" mass="13497">NHALEALRTSDQQWRPTRKDLDKAFTTDIDQLVSEAFLAGYSAEAQRRGVAAPQPPGKVKAGAGKGFTNELIAAIDEALEQAVSSGAGARQVASAASKVFRAWRTDEAERRLRAAARSAYAAGIDAL</sequence>
<protein>
    <submittedName>
        <fullName evidence="1">Uncharacterized protein</fullName>
    </submittedName>
</protein>
<dbReference type="AlphaFoldDB" id="A0A3B0SSE0"/>
<dbReference type="EMBL" id="UOEK01000491">
    <property type="protein sequence ID" value="VAW08775.1"/>
    <property type="molecule type" value="Genomic_DNA"/>
</dbReference>
<evidence type="ECO:0000313" key="1">
    <source>
        <dbReference type="EMBL" id="VAW08775.1"/>
    </source>
</evidence>